<dbReference type="STRING" id="886293.Sinac_6748"/>
<feature type="transmembrane region" description="Helical" evidence="1">
    <location>
        <begin position="292"/>
        <end position="312"/>
    </location>
</feature>
<keyword evidence="1" id="KW-0472">Membrane</keyword>
<keyword evidence="3" id="KW-1185">Reference proteome</keyword>
<dbReference type="Proteomes" id="UP000010798">
    <property type="component" value="Chromosome"/>
</dbReference>
<dbReference type="HOGENOM" id="CLU_045669_0_0_0"/>
<evidence type="ECO:0008006" key="4">
    <source>
        <dbReference type="Google" id="ProtNLM"/>
    </source>
</evidence>
<name>L0DPQ0_SINAD</name>
<feature type="transmembrane region" description="Helical" evidence="1">
    <location>
        <begin position="248"/>
        <end position="266"/>
    </location>
</feature>
<feature type="transmembrane region" description="Helical" evidence="1">
    <location>
        <begin position="367"/>
        <end position="389"/>
    </location>
</feature>
<evidence type="ECO:0000313" key="3">
    <source>
        <dbReference type="Proteomes" id="UP000010798"/>
    </source>
</evidence>
<keyword evidence="1" id="KW-0812">Transmembrane</keyword>
<dbReference type="OrthoDB" id="267627at2"/>
<dbReference type="eggNOG" id="ENOG502Z7J6">
    <property type="taxonomic scope" value="Bacteria"/>
</dbReference>
<proteinExistence type="predicted"/>
<gene>
    <name evidence="2" type="ordered locus">Sinac_6748</name>
</gene>
<protein>
    <recommendedName>
        <fullName evidence="4">DUF4013 domain-containing protein</fullName>
    </recommendedName>
</protein>
<sequence>MNNVLVLTMAGEPVDGVEFEDGDPLGGPALVDPACPEATVPQPALLRRIRDGIGSASEWLFGGFALVMGLAILSATPVLQLLSFGYLLESGGRVARTGRLRDALIGVRRAARLGSMVIGCSLVLLPLRLIASWTTSAQLVDPGGPIARRWRIGLLILTALTVLHIITSCARGGKLRYFFWPFATPRWLVRRLRRGEIYASARDEVWDFVTALRFPYYFRLGLLGFVGTMAWLLVPVTLIALGRRFPPVAFLGGFLLAIISLALPFLQMRFAAENRFAALFEYRAIRERFRRAPWAFAFAAFLTLTFAIPLYLLKIEMIPRETAWLPSLVFLGFIFPARTLTGWAYARSGRREQPRHWFFRWTSRLGMFATGLTYALIVFFTQFTAWQGIWSLYEQHAFMLPVPFLNM</sequence>
<evidence type="ECO:0000313" key="2">
    <source>
        <dbReference type="EMBL" id="AGA30818.1"/>
    </source>
</evidence>
<dbReference type="EMBL" id="CP003364">
    <property type="protein sequence ID" value="AGA30818.1"/>
    <property type="molecule type" value="Genomic_DNA"/>
</dbReference>
<evidence type="ECO:0000256" key="1">
    <source>
        <dbReference type="SAM" id="Phobius"/>
    </source>
</evidence>
<feature type="transmembrane region" description="Helical" evidence="1">
    <location>
        <begin position="109"/>
        <end position="130"/>
    </location>
</feature>
<feature type="transmembrane region" description="Helical" evidence="1">
    <location>
        <begin position="220"/>
        <end position="242"/>
    </location>
</feature>
<accession>L0DPQ0</accession>
<feature type="transmembrane region" description="Helical" evidence="1">
    <location>
        <begin position="59"/>
        <end position="88"/>
    </location>
</feature>
<dbReference type="KEGG" id="saci:Sinac_6748"/>
<keyword evidence="1" id="KW-1133">Transmembrane helix</keyword>
<reference evidence="2 3" key="1">
    <citation type="submission" date="2012-02" db="EMBL/GenBank/DDBJ databases">
        <title>Complete sequence of chromosome of Singulisphaera acidiphila DSM 18658.</title>
        <authorList>
            <consortium name="US DOE Joint Genome Institute (JGI-PGF)"/>
            <person name="Lucas S."/>
            <person name="Copeland A."/>
            <person name="Lapidus A."/>
            <person name="Glavina del Rio T."/>
            <person name="Dalin E."/>
            <person name="Tice H."/>
            <person name="Bruce D."/>
            <person name="Goodwin L."/>
            <person name="Pitluck S."/>
            <person name="Peters L."/>
            <person name="Ovchinnikova G."/>
            <person name="Chertkov O."/>
            <person name="Kyrpides N."/>
            <person name="Mavromatis K."/>
            <person name="Ivanova N."/>
            <person name="Brettin T."/>
            <person name="Detter J.C."/>
            <person name="Han C."/>
            <person name="Larimer F."/>
            <person name="Land M."/>
            <person name="Hauser L."/>
            <person name="Markowitz V."/>
            <person name="Cheng J.-F."/>
            <person name="Hugenholtz P."/>
            <person name="Woyke T."/>
            <person name="Wu D."/>
            <person name="Tindall B."/>
            <person name="Pomrenke H."/>
            <person name="Brambilla E."/>
            <person name="Klenk H.-P."/>
            <person name="Eisen J.A."/>
        </authorList>
    </citation>
    <scope>NUCLEOTIDE SEQUENCE [LARGE SCALE GENOMIC DNA]</scope>
    <source>
        <strain evidence="3">ATCC BAA-1392 / DSM 18658 / VKM B-2454 / MOB10</strain>
    </source>
</reference>
<dbReference type="RefSeq" id="WP_015249894.1">
    <property type="nucleotide sequence ID" value="NC_019892.1"/>
</dbReference>
<organism evidence="2 3">
    <name type="scientific">Singulisphaera acidiphila (strain ATCC BAA-1392 / DSM 18658 / VKM B-2454 / MOB10)</name>
    <dbReference type="NCBI Taxonomy" id="886293"/>
    <lineage>
        <taxon>Bacteria</taxon>
        <taxon>Pseudomonadati</taxon>
        <taxon>Planctomycetota</taxon>
        <taxon>Planctomycetia</taxon>
        <taxon>Isosphaerales</taxon>
        <taxon>Isosphaeraceae</taxon>
        <taxon>Singulisphaera</taxon>
    </lineage>
</organism>
<feature type="transmembrane region" description="Helical" evidence="1">
    <location>
        <begin position="324"/>
        <end position="346"/>
    </location>
</feature>
<dbReference type="AlphaFoldDB" id="L0DPQ0"/>
<feature type="transmembrane region" description="Helical" evidence="1">
    <location>
        <begin position="150"/>
        <end position="170"/>
    </location>
</feature>